<sequence length="92" mass="10164">MSNAPGLTAKNLIQAISWKPVVFLLPQRFRECAIATSNRSASRQFLQSCAHGVSIDCKLRHCALARMGGWETCLLVYSYIEGLVNAKLLPDL</sequence>
<comment type="caution">
    <text evidence="1">The sequence shown here is derived from an EMBL/GenBank/DDBJ whole genome shotgun (WGS) entry which is preliminary data.</text>
</comment>
<proteinExistence type="predicted"/>
<dbReference type="EMBL" id="JADEWN010000079">
    <property type="protein sequence ID" value="MBE9193148.1"/>
    <property type="molecule type" value="Genomic_DNA"/>
</dbReference>
<organism evidence="1 2">
    <name type="scientific">Gloeocapsopsis crepidinum LEGE 06123</name>
    <dbReference type="NCBI Taxonomy" id="588587"/>
    <lineage>
        <taxon>Bacteria</taxon>
        <taxon>Bacillati</taxon>
        <taxon>Cyanobacteriota</taxon>
        <taxon>Cyanophyceae</taxon>
        <taxon>Oscillatoriophycideae</taxon>
        <taxon>Chroococcales</taxon>
        <taxon>Chroococcaceae</taxon>
        <taxon>Gloeocapsopsis</taxon>
    </lineage>
</organism>
<accession>A0ABR9V0X4</accession>
<evidence type="ECO:0000313" key="2">
    <source>
        <dbReference type="Proteomes" id="UP000651156"/>
    </source>
</evidence>
<dbReference type="RefSeq" id="WP_193934541.1">
    <property type="nucleotide sequence ID" value="NZ_CAWPMZ010000127.1"/>
</dbReference>
<name>A0ABR9V0X4_9CHRO</name>
<dbReference type="Proteomes" id="UP000651156">
    <property type="component" value="Unassembled WGS sequence"/>
</dbReference>
<protein>
    <submittedName>
        <fullName evidence="1">Uncharacterized protein</fullName>
    </submittedName>
</protein>
<evidence type="ECO:0000313" key="1">
    <source>
        <dbReference type="EMBL" id="MBE9193148.1"/>
    </source>
</evidence>
<keyword evidence="2" id="KW-1185">Reference proteome</keyword>
<reference evidence="1 2" key="1">
    <citation type="submission" date="2020-10" db="EMBL/GenBank/DDBJ databases">
        <authorList>
            <person name="Castelo-Branco R."/>
            <person name="Eusebio N."/>
            <person name="Adriana R."/>
            <person name="Vieira A."/>
            <person name="Brugerolle De Fraissinette N."/>
            <person name="Rezende De Castro R."/>
            <person name="Schneider M.P."/>
            <person name="Vasconcelos V."/>
            <person name="Leao P.N."/>
        </authorList>
    </citation>
    <scope>NUCLEOTIDE SEQUENCE [LARGE SCALE GENOMIC DNA]</scope>
    <source>
        <strain evidence="1 2">LEGE 06123</strain>
    </source>
</reference>
<gene>
    <name evidence="1" type="ORF">IQ230_22915</name>
</gene>